<gene>
    <name evidence="1" type="ORF">Cboi01_000251900</name>
</gene>
<comment type="caution">
    <text evidence="1">The sequence shown here is derived from an EMBL/GenBank/DDBJ whole genome shotgun (WGS) entry which is preliminary data.</text>
</comment>
<sequence length="542" mass="58045">MVNTAVTPLDSSDPNQFWLDSGSTVHLSNNKAHFTTFASSSGVVSGVGGETLSVEGSGTLDFELNGYKFTMSDVLYVPQAHTNLISMVLCDRKGAFFTVGNLQVVDNISQQVIGTADGSSLYRFLPTLQAPSVPIALAVTAPDYHARLGHPHPDVLRSLGLPSTPRTTLCPACVHGKTTKTIPKTSTTSSRAPLQLLHADVAGPFPVPGLSTERYFLTIVDDFTRWTHAVPLIHKSDCAGIIKDFVAQVETQFSSRNYKVASIRTDNGGEFCSGDLESFFRGKSIVHQRTVPYNSYQNGVAERKHRTLEEKVRTLLVSSGLPNSFWAEALQTAVFLINRLPSIASKTSPFELWYGFVPDLTILRPFGCKVFALVDPVKRESKFSPATQEGILVGYSSIHKAYNVYLPSTHQIHISNNCRFDESVFPATDVSSAVSVEPLDLPSGSAMYGPAIAAIPGPAAPTPNIPLPQSSSELPEDSSFAPSPSVSIDEGSPSVASSLDSDNFADMSDDDVASDSVPILSIPDAPAVSTPSTTVFDLSVAC</sequence>
<dbReference type="Proteomes" id="UP001165101">
    <property type="component" value="Unassembled WGS sequence"/>
</dbReference>
<organism evidence="1 2">
    <name type="scientific">Candida boidinii</name>
    <name type="common">Yeast</name>
    <dbReference type="NCBI Taxonomy" id="5477"/>
    <lineage>
        <taxon>Eukaryota</taxon>
        <taxon>Fungi</taxon>
        <taxon>Dikarya</taxon>
        <taxon>Ascomycota</taxon>
        <taxon>Saccharomycotina</taxon>
        <taxon>Pichiomycetes</taxon>
        <taxon>Pichiales</taxon>
        <taxon>Pichiaceae</taxon>
        <taxon>Ogataea</taxon>
        <taxon>Ogataea/Candida clade</taxon>
    </lineage>
</organism>
<protein>
    <submittedName>
        <fullName evidence="1">Unnamed protein product</fullName>
    </submittedName>
</protein>
<accession>A0ACB5TP09</accession>
<keyword evidence="2" id="KW-1185">Reference proteome</keyword>
<proteinExistence type="predicted"/>
<reference evidence="1" key="1">
    <citation type="submission" date="2023-04" db="EMBL/GenBank/DDBJ databases">
        <title>Candida boidinii NBRC 1967.</title>
        <authorList>
            <person name="Ichikawa N."/>
            <person name="Sato H."/>
            <person name="Tonouchi N."/>
        </authorList>
    </citation>
    <scope>NUCLEOTIDE SEQUENCE</scope>
    <source>
        <strain evidence="1">NBRC 1967</strain>
    </source>
</reference>
<name>A0ACB5TP09_CANBO</name>
<evidence type="ECO:0000313" key="1">
    <source>
        <dbReference type="EMBL" id="GME91954.1"/>
    </source>
</evidence>
<evidence type="ECO:0000313" key="2">
    <source>
        <dbReference type="Proteomes" id="UP001165101"/>
    </source>
</evidence>
<dbReference type="EMBL" id="BSXV01001153">
    <property type="protein sequence ID" value="GME91954.1"/>
    <property type="molecule type" value="Genomic_DNA"/>
</dbReference>